<dbReference type="InterPro" id="IPR021858">
    <property type="entry name" value="Fun_TF"/>
</dbReference>
<evidence type="ECO:0000313" key="4">
    <source>
        <dbReference type="EMBL" id="EXJ96084.1"/>
    </source>
</evidence>
<gene>
    <name evidence="4" type="ORF">A1O1_01210</name>
</gene>
<dbReference type="GeneID" id="19156112"/>
<dbReference type="RefSeq" id="XP_007720313.1">
    <property type="nucleotide sequence ID" value="XM_007722123.1"/>
</dbReference>
<keyword evidence="2" id="KW-0539">Nucleus</keyword>
<dbReference type="PANTHER" id="PTHR37534:SF46">
    <property type="entry name" value="ZN(II)2CYS6 TRANSCRIPTION FACTOR (EUROFUNG)"/>
    <property type="match status" value="1"/>
</dbReference>
<dbReference type="OrthoDB" id="187139at2759"/>
<evidence type="ECO:0000256" key="1">
    <source>
        <dbReference type="ARBA" id="ARBA00004123"/>
    </source>
</evidence>
<comment type="subcellular location">
    <subcellularLocation>
        <location evidence="1">Nucleus</location>
    </subcellularLocation>
</comment>
<evidence type="ECO:0000313" key="5">
    <source>
        <dbReference type="Proteomes" id="UP000019484"/>
    </source>
</evidence>
<dbReference type="GO" id="GO:0005634">
    <property type="term" value="C:nucleus"/>
    <property type="evidence" value="ECO:0007669"/>
    <property type="project" value="UniProtKB-SubCell"/>
</dbReference>
<proteinExistence type="predicted"/>
<evidence type="ECO:0000256" key="2">
    <source>
        <dbReference type="ARBA" id="ARBA00023242"/>
    </source>
</evidence>
<dbReference type="eggNOG" id="ENOG502RIXM">
    <property type="taxonomic scope" value="Eukaryota"/>
</dbReference>
<protein>
    <submittedName>
        <fullName evidence="4">Uncharacterized protein</fullName>
    </submittedName>
</protein>
<sequence length="427" mass="47245">MQSVSRTKGPKKTFKRKDAGAAPDQPSTALAAPTRSRVAEPASSSGDGSEVSRLPAAPSSIMSSKEQFLLQHYFYTVSGILSSTHDRTINTYCRVVLPMAMSSNMLMDTLLLVSTSHLASRYEQFAVDLPHYRSRVLPRLIGRINSWDGFDPTMLATIIMMAINEIFEANPKNWSEHLRAAGRIISDYVAQCKEPDHDTRMLLDIFAYHNVLASVGANHASLVMDYCTRDTWSALAGHSNAFLASVDRLLSLVAKLSMLSSQSTDDAGARYIKPSQLPAANHLKAELENWQPPKAIPNDACNTAEAMRHAGLLFFYKLTSAPSPGDDRSGILRSCDEIVRHIGYVSIDSPAAASHLWPLYMAGCFLNKSNDDGSIHWQSQEFIRSRLSALKSKRGVKTVDRVRERLEQIWDCDDTEMVDVNAPLILV</sequence>
<name>W9ZNM6_9EURO</name>
<reference evidence="4 5" key="1">
    <citation type="submission" date="2013-03" db="EMBL/GenBank/DDBJ databases">
        <title>The Genome Sequence of Capronia coronata CBS 617.96.</title>
        <authorList>
            <consortium name="The Broad Institute Genomics Platform"/>
            <person name="Cuomo C."/>
            <person name="de Hoog S."/>
            <person name="Gorbushina A."/>
            <person name="Walker B."/>
            <person name="Young S.K."/>
            <person name="Zeng Q."/>
            <person name="Gargeya S."/>
            <person name="Fitzgerald M."/>
            <person name="Haas B."/>
            <person name="Abouelleil A."/>
            <person name="Allen A.W."/>
            <person name="Alvarado L."/>
            <person name="Arachchi H.M."/>
            <person name="Berlin A.M."/>
            <person name="Chapman S.B."/>
            <person name="Gainer-Dewar J."/>
            <person name="Goldberg J."/>
            <person name="Griggs A."/>
            <person name="Gujja S."/>
            <person name="Hansen M."/>
            <person name="Howarth C."/>
            <person name="Imamovic A."/>
            <person name="Ireland A."/>
            <person name="Larimer J."/>
            <person name="McCowan C."/>
            <person name="Murphy C."/>
            <person name="Pearson M."/>
            <person name="Poon T.W."/>
            <person name="Priest M."/>
            <person name="Roberts A."/>
            <person name="Saif S."/>
            <person name="Shea T."/>
            <person name="Sisk P."/>
            <person name="Sykes S."/>
            <person name="Wortman J."/>
            <person name="Nusbaum C."/>
            <person name="Birren B."/>
        </authorList>
    </citation>
    <scope>NUCLEOTIDE SEQUENCE [LARGE SCALE GENOMIC DNA]</scope>
    <source>
        <strain evidence="4 5">CBS 617.96</strain>
    </source>
</reference>
<evidence type="ECO:0000256" key="3">
    <source>
        <dbReference type="SAM" id="MobiDB-lite"/>
    </source>
</evidence>
<dbReference type="Proteomes" id="UP000019484">
    <property type="component" value="Unassembled WGS sequence"/>
</dbReference>
<dbReference type="Pfam" id="PF11951">
    <property type="entry name" value="Fungal_trans_2"/>
    <property type="match status" value="1"/>
</dbReference>
<accession>W9ZNM6</accession>
<dbReference type="EMBL" id="AMWN01000001">
    <property type="protein sequence ID" value="EXJ96084.1"/>
    <property type="molecule type" value="Genomic_DNA"/>
</dbReference>
<feature type="region of interest" description="Disordered" evidence="3">
    <location>
        <begin position="1"/>
        <end position="56"/>
    </location>
</feature>
<organism evidence="4 5">
    <name type="scientific">Capronia coronata CBS 617.96</name>
    <dbReference type="NCBI Taxonomy" id="1182541"/>
    <lineage>
        <taxon>Eukaryota</taxon>
        <taxon>Fungi</taxon>
        <taxon>Dikarya</taxon>
        <taxon>Ascomycota</taxon>
        <taxon>Pezizomycotina</taxon>
        <taxon>Eurotiomycetes</taxon>
        <taxon>Chaetothyriomycetidae</taxon>
        <taxon>Chaetothyriales</taxon>
        <taxon>Herpotrichiellaceae</taxon>
        <taxon>Capronia</taxon>
    </lineage>
</organism>
<keyword evidence="5" id="KW-1185">Reference proteome</keyword>
<comment type="caution">
    <text evidence="4">The sequence shown here is derived from an EMBL/GenBank/DDBJ whole genome shotgun (WGS) entry which is preliminary data.</text>
</comment>
<dbReference type="PANTHER" id="PTHR37534">
    <property type="entry name" value="TRANSCRIPTIONAL ACTIVATOR PROTEIN UGA3"/>
    <property type="match status" value="1"/>
</dbReference>
<dbReference type="AlphaFoldDB" id="W9ZNM6"/>
<dbReference type="HOGENOM" id="CLU_657262_0_0_1"/>